<dbReference type="GO" id="GO:0005524">
    <property type="term" value="F:ATP binding"/>
    <property type="evidence" value="ECO:0007669"/>
    <property type="project" value="UniProtKB-KW"/>
</dbReference>
<evidence type="ECO:0000313" key="13">
    <source>
        <dbReference type="Proteomes" id="UP000717624"/>
    </source>
</evidence>
<dbReference type="InterPro" id="IPR003593">
    <property type="entry name" value="AAA+_ATPase"/>
</dbReference>
<evidence type="ECO:0000256" key="7">
    <source>
        <dbReference type="ARBA" id="ARBA00022989"/>
    </source>
</evidence>
<evidence type="ECO:0000259" key="11">
    <source>
        <dbReference type="PROSITE" id="PS50929"/>
    </source>
</evidence>
<dbReference type="EMBL" id="JAFBEB010000011">
    <property type="protein sequence ID" value="MBM7591335.1"/>
    <property type="molecule type" value="Genomic_DNA"/>
</dbReference>
<dbReference type="InterPro" id="IPR027417">
    <property type="entry name" value="P-loop_NTPase"/>
</dbReference>
<keyword evidence="4 9" id="KW-0812">Transmembrane</keyword>
<evidence type="ECO:0000256" key="4">
    <source>
        <dbReference type="ARBA" id="ARBA00022692"/>
    </source>
</evidence>
<dbReference type="SUPFAM" id="SSF90123">
    <property type="entry name" value="ABC transporter transmembrane region"/>
    <property type="match status" value="1"/>
</dbReference>
<feature type="transmembrane region" description="Helical" evidence="9">
    <location>
        <begin position="134"/>
        <end position="150"/>
    </location>
</feature>
<dbReference type="PANTHER" id="PTHR43394">
    <property type="entry name" value="ATP-DEPENDENT PERMEASE MDL1, MITOCHONDRIAL"/>
    <property type="match status" value="1"/>
</dbReference>
<dbReference type="PROSITE" id="PS00211">
    <property type="entry name" value="ABC_TRANSPORTER_1"/>
    <property type="match status" value="1"/>
</dbReference>
<dbReference type="InterPro" id="IPR039421">
    <property type="entry name" value="Type_1_exporter"/>
</dbReference>
<dbReference type="PROSITE" id="PS50929">
    <property type="entry name" value="ABC_TM1F"/>
    <property type="match status" value="1"/>
</dbReference>
<feature type="domain" description="ABC transmembrane type-1" evidence="11">
    <location>
        <begin position="16"/>
        <end position="297"/>
    </location>
</feature>
<reference evidence="12" key="1">
    <citation type="submission" date="2021-01" db="EMBL/GenBank/DDBJ databases">
        <title>Genomic Encyclopedia of Type Strains, Phase IV (KMG-IV): sequencing the most valuable type-strain genomes for metagenomic binning, comparative biology and taxonomic classification.</title>
        <authorList>
            <person name="Goeker M."/>
        </authorList>
    </citation>
    <scope>NUCLEOTIDE SEQUENCE</scope>
    <source>
        <strain evidence="12">DSM 25523</strain>
    </source>
</reference>
<comment type="caution">
    <text evidence="12">The sequence shown here is derived from an EMBL/GenBank/DDBJ whole genome shotgun (WGS) entry which is preliminary data.</text>
</comment>
<dbReference type="FunFam" id="3.40.50.300:FF:000221">
    <property type="entry name" value="Multidrug ABC transporter ATP-binding protein"/>
    <property type="match status" value="1"/>
</dbReference>
<dbReference type="GO" id="GO:0015421">
    <property type="term" value="F:ABC-type oligopeptide transporter activity"/>
    <property type="evidence" value="ECO:0007669"/>
    <property type="project" value="TreeGrafter"/>
</dbReference>
<dbReference type="SMART" id="SM00382">
    <property type="entry name" value="AAA"/>
    <property type="match status" value="1"/>
</dbReference>
<dbReference type="Gene3D" id="1.20.1560.10">
    <property type="entry name" value="ABC transporter type 1, transmembrane domain"/>
    <property type="match status" value="1"/>
</dbReference>
<dbReference type="InterPro" id="IPR036640">
    <property type="entry name" value="ABC1_TM_sf"/>
</dbReference>
<evidence type="ECO:0000256" key="9">
    <source>
        <dbReference type="SAM" id="Phobius"/>
    </source>
</evidence>
<evidence type="ECO:0000313" key="12">
    <source>
        <dbReference type="EMBL" id="MBM7591335.1"/>
    </source>
</evidence>
<dbReference type="PANTHER" id="PTHR43394:SF1">
    <property type="entry name" value="ATP-BINDING CASSETTE SUB-FAMILY B MEMBER 10, MITOCHONDRIAL"/>
    <property type="match status" value="1"/>
</dbReference>
<keyword evidence="3" id="KW-1003">Cell membrane</keyword>
<evidence type="ECO:0000256" key="6">
    <source>
        <dbReference type="ARBA" id="ARBA00022840"/>
    </source>
</evidence>
<keyword evidence="5" id="KW-0547">Nucleotide-binding</keyword>
<dbReference type="FunFam" id="1.20.1560.10:FF:000040">
    <property type="entry name" value="Multidrug ABC transporter ATP-binding protein"/>
    <property type="match status" value="1"/>
</dbReference>
<accession>A0A938Y104</accession>
<proteinExistence type="predicted"/>
<evidence type="ECO:0000256" key="8">
    <source>
        <dbReference type="ARBA" id="ARBA00023136"/>
    </source>
</evidence>
<feature type="transmembrane region" description="Helical" evidence="9">
    <location>
        <begin position="51"/>
        <end position="80"/>
    </location>
</feature>
<dbReference type="Pfam" id="PF00005">
    <property type="entry name" value="ABC_tran"/>
    <property type="match status" value="1"/>
</dbReference>
<dbReference type="RefSeq" id="WP_204519048.1">
    <property type="nucleotide sequence ID" value="NZ_BAABIN010000003.1"/>
</dbReference>
<keyword evidence="7 9" id="KW-1133">Transmembrane helix</keyword>
<keyword evidence="13" id="KW-1185">Reference proteome</keyword>
<dbReference type="PROSITE" id="PS50893">
    <property type="entry name" value="ABC_TRANSPORTER_2"/>
    <property type="match status" value="1"/>
</dbReference>
<dbReference type="CDD" id="cd18548">
    <property type="entry name" value="ABC_6TM_Tm287_like"/>
    <property type="match status" value="1"/>
</dbReference>
<name>A0A938Y104_9BACL</name>
<keyword evidence="2" id="KW-0813">Transport</keyword>
<comment type="subcellular location">
    <subcellularLocation>
        <location evidence="1">Cell membrane</location>
        <topology evidence="1">Multi-pass membrane protein</topology>
    </subcellularLocation>
</comment>
<dbReference type="AlphaFoldDB" id="A0A938Y104"/>
<feature type="transmembrane region" description="Helical" evidence="9">
    <location>
        <begin position="277"/>
        <end position="295"/>
    </location>
</feature>
<feature type="transmembrane region" description="Helical" evidence="9">
    <location>
        <begin position="234"/>
        <end position="257"/>
    </location>
</feature>
<feature type="domain" description="ABC transporter" evidence="10">
    <location>
        <begin position="332"/>
        <end position="568"/>
    </location>
</feature>
<gene>
    <name evidence="12" type="ORF">JOD01_002974</name>
</gene>
<dbReference type="InterPro" id="IPR003439">
    <property type="entry name" value="ABC_transporter-like_ATP-bd"/>
</dbReference>
<protein>
    <submittedName>
        <fullName evidence="12">ATP-binding cassette subfamily B protein</fullName>
    </submittedName>
</protein>
<dbReference type="GO" id="GO:0016887">
    <property type="term" value="F:ATP hydrolysis activity"/>
    <property type="evidence" value="ECO:0007669"/>
    <property type="project" value="InterPro"/>
</dbReference>
<evidence type="ECO:0000256" key="2">
    <source>
        <dbReference type="ARBA" id="ARBA00022448"/>
    </source>
</evidence>
<dbReference type="GO" id="GO:0005886">
    <property type="term" value="C:plasma membrane"/>
    <property type="evidence" value="ECO:0007669"/>
    <property type="project" value="UniProtKB-SubCell"/>
</dbReference>
<dbReference type="InterPro" id="IPR017871">
    <property type="entry name" value="ABC_transporter-like_CS"/>
</dbReference>
<feature type="transmembrane region" description="Helical" evidence="9">
    <location>
        <begin position="156"/>
        <end position="177"/>
    </location>
</feature>
<dbReference type="Pfam" id="PF00664">
    <property type="entry name" value="ABC_membrane"/>
    <property type="match status" value="1"/>
</dbReference>
<keyword evidence="8 9" id="KW-0472">Membrane</keyword>
<evidence type="ECO:0000256" key="3">
    <source>
        <dbReference type="ARBA" id="ARBA00022475"/>
    </source>
</evidence>
<dbReference type="Proteomes" id="UP000717624">
    <property type="component" value="Unassembled WGS sequence"/>
</dbReference>
<organism evidence="12 13">
    <name type="scientific">Brevibacillus fulvus</name>
    <dbReference type="NCBI Taxonomy" id="1125967"/>
    <lineage>
        <taxon>Bacteria</taxon>
        <taxon>Bacillati</taxon>
        <taxon>Bacillota</taxon>
        <taxon>Bacilli</taxon>
        <taxon>Bacillales</taxon>
        <taxon>Paenibacillaceae</taxon>
        <taxon>Brevibacillus</taxon>
    </lineage>
</organism>
<keyword evidence="6 12" id="KW-0067">ATP-binding</keyword>
<dbReference type="InterPro" id="IPR011527">
    <property type="entry name" value="ABC1_TM_dom"/>
</dbReference>
<evidence type="ECO:0000256" key="5">
    <source>
        <dbReference type="ARBA" id="ARBA00022741"/>
    </source>
</evidence>
<evidence type="ECO:0000259" key="10">
    <source>
        <dbReference type="PROSITE" id="PS50893"/>
    </source>
</evidence>
<dbReference type="Gene3D" id="3.40.50.300">
    <property type="entry name" value="P-loop containing nucleotide triphosphate hydrolases"/>
    <property type="match status" value="1"/>
</dbReference>
<dbReference type="SUPFAM" id="SSF52540">
    <property type="entry name" value="P-loop containing nucleoside triphosphate hydrolases"/>
    <property type="match status" value="1"/>
</dbReference>
<evidence type="ECO:0000256" key="1">
    <source>
        <dbReference type="ARBA" id="ARBA00004651"/>
    </source>
</evidence>
<sequence length="581" mass="64595">MWKLRAYLQPYWKPALLAPILMLIEVAMDLLQPKLMAHIVNEGIVKGNLTLIQTTGLLMLGVALIGLIGGAGCTIFSTIASQNFGADLRSALFQKVQRLPFRELNRLNTGSLITRLTNDVMQVQTMVQMSLRTIRAPLLVVGSLVLAILISLKLTLILAVAVPVLFIVLFFVMRFSFPLFTRVQSRLDRVNTVLQENLSGIRVVKSFVRADYERKRFARANEDYTEMAIKAGRIIALNMPLMMLIMNASIVAVLWYGGVQTRNGSLPVGDLIAFINYVTQLLFSMLMLGNMLAFISRAQASAGRIHEVLVMETESDNTGKRDESNLFQSGQLTFENVSFAYDREQTDLVLQNISFRVEPGQTIAILGATGAGKSSLVQLIPRFYDATSGRVLIDGVDVREIPLDILRKRIGIVLQQSILFSGKVRDNICFGKPDASQEEVEAAAIAAEAHSFIMQLPDGYDTDLGQRGVNLSGGQKQRIAIARALLLRPKLLILDDSMSALDLGTESRIQQALKHLMKQSTNLIIAQRISSVVEADKIIVLDQGRITAEGTHHELLQSSSVYQEIYRSQWREEDEAYVRSR</sequence>